<dbReference type="Pfam" id="PF00078">
    <property type="entry name" value="RVT_1"/>
    <property type="match status" value="1"/>
</dbReference>
<feature type="compositionally biased region" description="Basic and acidic residues" evidence="1">
    <location>
        <begin position="1256"/>
        <end position="1267"/>
    </location>
</feature>
<dbReference type="SUPFAM" id="SSF56672">
    <property type="entry name" value="DNA/RNA polymerases"/>
    <property type="match status" value="1"/>
</dbReference>
<protein>
    <submittedName>
        <fullName evidence="3">Putative</fullName>
    </submittedName>
</protein>
<feature type="compositionally biased region" description="Polar residues" evidence="1">
    <location>
        <begin position="1269"/>
        <end position="1283"/>
    </location>
</feature>
<reference evidence="3" key="1">
    <citation type="submission" date="2023-06" db="EMBL/GenBank/DDBJ databases">
        <authorList>
            <person name="Kurt Z."/>
        </authorList>
    </citation>
    <scope>NUCLEOTIDE SEQUENCE</scope>
</reference>
<feature type="region of interest" description="Disordered" evidence="1">
    <location>
        <begin position="1248"/>
        <end position="1285"/>
    </location>
</feature>
<dbReference type="PROSITE" id="PS50878">
    <property type="entry name" value="RT_POL"/>
    <property type="match status" value="1"/>
</dbReference>
<dbReference type="EMBL" id="CATOUU010001169">
    <property type="protein sequence ID" value="CAI9975571.1"/>
    <property type="molecule type" value="Genomic_DNA"/>
</dbReference>
<gene>
    <name evidence="3" type="ORF">HINF_LOCUS63216</name>
    <name evidence="4" type="ORF">HINF_LOCUS9601</name>
</gene>
<dbReference type="PANTHER" id="PTHR19446">
    <property type="entry name" value="REVERSE TRANSCRIPTASES"/>
    <property type="match status" value="1"/>
</dbReference>
<sequence>MFIKTLQMSNDQNLQVDQQTFSSAIDQGMIIQQQNIGVLPVIQVQPTTTNDLQPPDIFDMFDGQETYRSSCDPSYKKDLNEFLIQVVTTSELKQDYANCAQNLLNAQVSLLSLGNLMPPGIERSKIKLDISHADVYSDFYFRLEGKTPLKLKIHNAPEEYYAYISVGLRIPIEQMMDIANRERTIRELVNFENIETAISFNDRTEFVSASYTHFSSDGVQIRASRYEIKECMKYLELLNALVVALEKIQLIIQTPRSFRYELMSNLTMETFKGKFKCEVETIKAEHVIQHQKLWKCASCTDITDQNAVSAHSMFQHIVKYSKKNQLHIPFLVNNELAYEKSITFFSCQNCPDFHWLQTAKELDSHLNVKAKNGKGTRTRHNHQDTSFKVQYLSYEDAQMFWNVEYNTNPANIVPTQPQNQEVVQQDDQMEVQQNSNIDIGLQAGFVDCKMTKEQIEYLTLHQFLIEGKRIDKLQLFPHSQGEKGKGFFQRRITKILNELPLFDPKNLSILLGLFRRIDSLPSLTVQEDKQSEPKGITATTIAQAKELVESVQGYRKAFDKLDNADKTRRHHTKEEIAQAIIQLFPPPEPTELEPTLSHFSFERIQFDEKQIKNMIYASKSSTYPGESGIGNAYLKLVVNNPKFIQMLKCSFNALMEKPELVKEMPNLFHYRLSLIPKSSDPNSGFRPISNQESILTILNSLLLKKIIVGKPIHQHQYALQPQAYVKTIIRARNLHKNHHLLSIDIKGAFNRLPFEVIQRNLQRVKVPVNTIAYIMNMLEMRYSTLKGQNSCSIAQGCPLSSWTWCICIDEILHELSQVFDVTAYIDDILLALKDDQDPQEALDLVQQKFRKLGLQLNRDKCKFSKNEEIDFMGITFGKEKSVEMKIAPKVQEKATELINKLKKFQEKKVPSHLIQKFVEMILIPSVNYSIFLDLDSTAEEYNQIDDQITEFCMDLFKCPNKQQMKTFLSAPKQTQGLQLTMPGKYFSDAQIVQKYPDDVTKGYKEYHDCRKAIQKKEVEDFFKSLNPNNDFNIAHHALIQRALLDDEMFDQITKIIFTNQNNQHPLKHDACYKCNLCNQNVKVSNHYLTCSQMISKHMTSHDDIVNRIVHLIYKKYKPKAAVTARELGLDNSNSRPDIVTELDSQHFDVTITIDTQKAYNQKINKYKKLGYGDIIPIVVSPQLQMYPKTIEQMKKYCDMQKLYKDIAYNVIKMEVEKSRMYEEEVKNYLELQHLNIQSKLKVQPVFRKAKPKKKKPGEAQHAEKEDISAVSSKETCQDNLNTDEISDEVRNIEDIINIHIDPEQLDPLRRDNSPECSED</sequence>
<reference evidence="4 5" key="2">
    <citation type="submission" date="2024-07" db="EMBL/GenBank/DDBJ databases">
        <authorList>
            <person name="Akdeniz Z."/>
        </authorList>
    </citation>
    <scope>NUCLEOTIDE SEQUENCE [LARGE SCALE GENOMIC DNA]</scope>
</reference>
<evidence type="ECO:0000259" key="2">
    <source>
        <dbReference type="PROSITE" id="PS50878"/>
    </source>
</evidence>
<evidence type="ECO:0000313" key="5">
    <source>
        <dbReference type="Proteomes" id="UP001642409"/>
    </source>
</evidence>
<evidence type="ECO:0000313" key="3">
    <source>
        <dbReference type="EMBL" id="CAI9975571.1"/>
    </source>
</evidence>
<dbReference type="InterPro" id="IPR043502">
    <property type="entry name" value="DNA/RNA_pol_sf"/>
</dbReference>
<feature type="domain" description="Reverse transcriptase" evidence="2">
    <location>
        <begin position="656"/>
        <end position="876"/>
    </location>
</feature>
<dbReference type="EMBL" id="CAXDID020000020">
    <property type="protein sequence ID" value="CAL5986826.1"/>
    <property type="molecule type" value="Genomic_DNA"/>
</dbReference>
<evidence type="ECO:0000256" key="1">
    <source>
        <dbReference type="SAM" id="MobiDB-lite"/>
    </source>
</evidence>
<evidence type="ECO:0000313" key="4">
    <source>
        <dbReference type="EMBL" id="CAL5986826.1"/>
    </source>
</evidence>
<proteinExistence type="predicted"/>
<dbReference type="Gene3D" id="3.30.70.270">
    <property type="match status" value="1"/>
</dbReference>
<dbReference type="InterPro" id="IPR000477">
    <property type="entry name" value="RT_dom"/>
</dbReference>
<name>A0AA86RCU7_9EUKA</name>
<dbReference type="Proteomes" id="UP001642409">
    <property type="component" value="Unassembled WGS sequence"/>
</dbReference>
<organism evidence="3">
    <name type="scientific">Hexamita inflata</name>
    <dbReference type="NCBI Taxonomy" id="28002"/>
    <lineage>
        <taxon>Eukaryota</taxon>
        <taxon>Metamonada</taxon>
        <taxon>Diplomonadida</taxon>
        <taxon>Hexamitidae</taxon>
        <taxon>Hexamitinae</taxon>
        <taxon>Hexamita</taxon>
    </lineage>
</organism>
<comment type="caution">
    <text evidence="3">The sequence shown here is derived from an EMBL/GenBank/DDBJ whole genome shotgun (WGS) entry which is preliminary data.</text>
</comment>
<keyword evidence="5" id="KW-1185">Reference proteome</keyword>
<accession>A0AA86RCU7</accession>
<dbReference type="InterPro" id="IPR043128">
    <property type="entry name" value="Rev_trsase/Diguanyl_cyclase"/>
</dbReference>